<dbReference type="InParanoid" id="G4TGX9"/>
<feature type="region of interest" description="Disordered" evidence="1">
    <location>
        <begin position="725"/>
        <end position="783"/>
    </location>
</feature>
<dbReference type="EMBL" id="CAFZ01000087">
    <property type="protein sequence ID" value="CCA70573.1"/>
    <property type="molecule type" value="Genomic_DNA"/>
</dbReference>
<evidence type="ECO:0000313" key="2">
    <source>
        <dbReference type="EMBL" id="CCA70573.1"/>
    </source>
</evidence>
<sequence length="850" mass="92896">MEIEHWCPVCDRQILPGSSVAQPQVSTSGDQGSTMSKDGTTLDATPTTTSPTAKVDTGALTQPRASTPSGVRKRVTAGAGKASRPGLRRSKTTNGHVFTKKRAATHADVDNLIQEFMLPANQSQDDGTATGAKASRMRTITPDTDGCVHAQEGAVEHIGVLRRVESDRPRSPRTNDQFALQPQAPGNVDTPAAPPVPRIKSSSRLKNGKPRPKAINLSTRPDAKEGSPTKKITESSQSPLGQTPDGERANPVLGDKVSPREFSHENLAGQLFCSQACYDVAVRGDSPDTSRPRTPLPSGDADSVVVKCSELRYDMPWLRPGAIRRRSHALFGFDDEEDPDSPFLPSQDDEQDGLYAPPLRPFGPPAEEPAQPKLGDNRRLSTTTELSLSFRRTPGALQASPTKGSPIETGRPLLFERSSHRRRQIQRENEVVEKRRHTVAFDGVERSDSTRTPWWLVDEREDWKTYWEARETGLELTFEEWQILRHRKRVEQVHREEQMQRFYQSSQRNAADDHKLAKAPLLIRVASQPMLHGFKAMPSPDRSTPTSPTSQRPRPLSRSSAPLEMTSSKRTSAKSRPVSEGLRMTAVLPRRSSAGVDEIRAWDEVNVDSSQQTRPEMLPQGTSKPALRRNRSLKALATIIPVEAEMHDIKTVSPIGPGPRSPLGMHSICAADVTTATGILQRVDEKKAKRHSLHDIPSDVSGRGNPRALPPLIIKEHASVRLCPSATSAAPQKPTEDAITEKMSSSPEAITATSISGSGSSGEESACDRITPRPTKKTSNTRPLSTGALISAINPLRLVEAKEESTASLFIKNYLPTFGSVPDQTTISHRQPTQTTGRTSLWGIFGSAKN</sequence>
<feature type="compositionally biased region" description="Pro residues" evidence="1">
    <location>
        <begin position="358"/>
        <end position="367"/>
    </location>
</feature>
<feature type="region of interest" description="Disordered" evidence="1">
    <location>
        <begin position="333"/>
        <end position="380"/>
    </location>
</feature>
<feature type="compositionally biased region" description="Polar residues" evidence="1">
    <location>
        <begin position="59"/>
        <end position="69"/>
    </location>
</feature>
<protein>
    <submittedName>
        <fullName evidence="2">Uncharacterized protein</fullName>
    </submittedName>
</protein>
<proteinExistence type="predicted"/>
<feature type="region of interest" description="Disordered" evidence="1">
    <location>
        <begin position="18"/>
        <end position="95"/>
    </location>
</feature>
<feature type="compositionally biased region" description="Basic and acidic residues" evidence="1">
    <location>
        <begin position="221"/>
        <end position="233"/>
    </location>
</feature>
<keyword evidence="3" id="KW-1185">Reference proteome</keyword>
<feature type="region of interest" description="Disordered" evidence="1">
    <location>
        <begin position="160"/>
        <end position="257"/>
    </location>
</feature>
<feature type="compositionally biased region" description="Low complexity" evidence="1">
    <location>
        <begin position="41"/>
        <end position="57"/>
    </location>
</feature>
<dbReference type="AlphaFoldDB" id="G4TGX9"/>
<gene>
    <name evidence="2" type="ORF">PIIN_04510</name>
</gene>
<dbReference type="OrthoDB" id="10687636at2759"/>
<evidence type="ECO:0000256" key="1">
    <source>
        <dbReference type="SAM" id="MobiDB-lite"/>
    </source>
</evidence>
<accession>G4TGX9</accession>
<feature type="region of interest" description="Disordered" evidence="1">
    <location>
        <begin position="686"/>
        <end position="706"/>
    </location>
</feature>
<dbReference type="Proteomes" id="UP000007148">
    <property type="component" value="Unassembled WGS sequence"/>
</dbReference>
<feature type="region of interest" description="Disordered" evidence="1">
    <location>
        <begin position="533"/>
        <end position="580"/>
    </location>
</feature>
<feature type="compositionally biased region" description="Polar residues" evidence="1">
    <location>
        <begin position="19"/>
        <end position="39"/>
    </location>
</feature>
<organism evidence="2 3">
    <name type="scientific">Serendipita indica (strain DSM 11827)</name>
    <name type="common">Root endophyte fungus</name>
    <name type="synonym">Piriformospora indica</name>
    <dbReference type="NCBI Taxonomy" id="1109443"/>
    <lineage>
        <taxon>Eukaryota</taxon>
        <taxon>Fungi</taxon>
        <taxon>Dikarya</taxon>
        <taxon>Basidiomycota</taxon>
        <taxon>Agaricomycotina</taxon>
        <taxon>Agaricomycetes</taxon>
        <taxon>Sebacinales</taxon>
        <taxon>Serendipitaceae</taxon>
        <taxon>Serendipita</taxon>
    </lineage>
</organism>
<reference evidence="2 3" key="1">
    <citation type="journal article" date="2011" name="PLoS Pathog.">
        <title>Endophytic Life Strategies Decoded by Genome and Transcriptome Analyses of the Mutualistic Root Symbiont Piriformospora indica.</title>
        <authorList>
            <person name="Zuccaro A."/>
            <person name="Lahrmann U."/>
            <person name="Guldener U."/>
            <person name="Langen G."/>
            <person name="Pfiffi S."/>
            <person name="Biedenkopf D."/>
            <person name="Wong P."/>
            <person name="Samans B."/>
            <person name="Grimm C."/>
            <person name="Basiewicz M."/>
            <person name="Murat C."/>
            <person name="Martin F."/>
            <person name="Kogel K.H."/>
        </authorList>
    </citation>
    <scope>NUCLEOTIDE SEQUENCE [LARGE SCALE GENOMIC DNA]</scope>
    <source>
        <strain evidence="2 3">DSM 11827</strain>
    </source>
</reference>
<name>G4TGX9_SERID</name>
<dbReference type="HOGENOM" id="CLU_335583_0_0_1"/>
<feature type="compositionally biased region" description="Basic residues" evidence="1">
    <location>
        <begin position="201"/>
        <end position="212"/>
    </location>
</feature>
<feature type="compositionally biased region" description="Low complexity" evidence="1">
    <location>
        <begin position="538"/>
        <end position="562"/>
    </location>
</feature>
<feature type="compositionally biased region" description="Basic and acidic residues" evidence="1">
    <location>
        <begin position="686"/>
        <end position="697"/>
    </location>
</feature>
<feature type="compositionally biased region" description="Low complexity" evidence="1">
    <location>
        <begin position="749"/>
        <end position="764"/>
    </location>
</feature>
<comment type="caution">
    <text evidence="2">The sequence shown here is derived from an EMBL/GenBank/DDBJ whole genome shotgun (WGS) entry which is preliminary data.</text>
</comment>
<evidence type="ECO:0000313" key="3">
    <source>
        <dbReference type="Proteomes" id="UP000007148"/>
    </source>
</evidence>